<dbReference type="PANTHER" id="PTHR22931">
    <property type="entry name" value="PHOSPHOENOLPYRUVATE DIKINASE-RELATED"/>
    <property type="match status" value="1"/>
</dbReference>
<feature type="domain" description="PEP-utilising enzyme mobile" evidence="1">
    <location>
        <begin position="445"/>
        <end position="524"/>
    </location>
</feature>
<dbReference type="GO" id="GO:0016301">
    <property type="term" value="F:kinase activity"/>
    <property type="evidence" value="ECO:0007669"/>
    <property type="project" value="UniProtKB-KW"/>
</dbReference>
<feature type="domain" description="Pyruvate phosphate dikinase AMP/ATP-binding" evidence="2">
    <location>
        <begin position="99"/>
        <end position="308"/>
    </location>
</feature>
<keyword evidence="3" id="KW-0808">Transferase</keyword>
<dbReference type="Gene3D" id="3.50.30.10">
    <property type="entry name" value="Phosphohistidine domain"/>
    <property type="match status" value="1"/>
</dbReference>
<evidence type="ECO:0000313" key="3">
    <source>
        <dbReference type="EMBL" id="OIQ99894.1"/>
    </source>
</evidence>
<dbReference type="InterPro" id="IPR018274">
    <property type="entry name" value="PEP_util_AS"/>
</dbReference>
<keyword evidence="3" id="KW-0670">Pyruvate</keyword>
<dbReference type="InterPro" id="IPR008279">
    <property type="entry name" value="PEP-util_enz_mobile_dom"/>
</dbReference>
<protein>
    <submittedName>
        <fullName evidence="3">Pyruvate, phosphate dikinase</fullName>
        <ecNumber evidence="3">2.7.9.1</ecNumber>
    </submittedName>
</protein>
<dbReference type="EC" id="2.7.9.1" evidence="3"/>
<dbReference type="SUPFAM" id="SSF56059">
    <property type="entry name" value="Glutathione synthetase ATP-binding domain-like"/>
    <property type="match status" value="1"/>
</dbReference>
<evidence type="ECO:0000259" key="1">
    <source>
        <dbReference type="Pfam" id="PF00391"/>
    </source>
</evidence>
<dbReference type="Gene3D" id="1.10.189.10">
    <property type="entry name" value="Pyruvate Phosphate Dikinase, domain 2"/>
    <property type="match status" value="1"/>
</dbReference>
<dbReference type="GO" id="GO:0050242">
    <property type="term" value="F:pyruvate, phosphate dikinase activity"/>
    <property type="evidence" value="ECO:0007669"/>
    <property type="project" value="UniProtKB-EC"/>
</dbReference>
<dbReference type="SUPFAM" id="SSF52009">
    <property type="entry name" value="Phosphohistidine domain"/>
    <property type="match status" value="1"/>
</dbReference>
<dbReference type="Gene3D" id="3.30.470.20">
    <property type="entry name" value="ATP-grasp fold, B domain"/>
    <property type="match status" value="1"/>
</dbReference>
<name>A0A1J5RV97_9ZZZZ</name>
<dbReference type="Pfam" id="PF00391">
    <property type="entry name" value="PEP-utilizers"/>
    <property type="match status" value="1"/>
</dbReference>
<dbReference type="InterPro" id="IPR010121">
    <property type="entry name" value="Pyruvate_phosphate_dikinase"/>
</dbReference>
<organism evidence="3">
    <name type="scientific">mine drainage metagenome</name>
    <dbReference type="NCBI Taxonomy" id="410659"/>
    <lineage>
        <taxon>unclassified sequences</taxon>
        <taxon>metagenomes</taxon>
        <taxon>ecological metagenomes</taxon>
    </lineage>
</organism>
<comment type="caution">
    <text evidence="3">The sequence shown here is derived from an EMBL/GenBank/DDBJ whole genome shotgun (WGS) entry which is preliminary data.</text>
</comment>
<evidence type="ECO:0000259" key="2">
    <source>
        <dbReference type="Pfam" id="PF01326"/>
    </source>
</evidence>
<sequence>MSKFPRMKPHSMSPAPLHHLAAADHTAADAAALHTIGCGAAPAALPTPEWVGSKAYNLMRMAALGLPVPPAFVLDTHWCARPEELTAAIWQPALHALERASGLRFGDARHPLLLSVRSGAPVSMPGMLETLLNIGLCDTTVPGLLRLTGNPRLVWDAYRRLVAGYGEIVSGIAAQAFSADLQAVAASRDERELDFAELRDITHRHLATHARESGQPFPQDPVDQLGAAIHAVFSSWHADKARTYRRIKGLDDAMGTAVTVQRMVFGNAGGVSGAGVGFTRNPSSGEPSPWVDFLFNAQGEDVVSGRRSARGHEAMAAVAPAVWRLLVDVARRLETEFRDMQDFEFTVEQGQLFLLQTRDGKRTPQAAARIALDLLDRGLISPDEALRRTQGLDHHALELTTLLAPDGALPPPLARADSASSGVAVGVIALDEMSARTQHAAGRAVLLLRQDAETSDLAALDHAVGLLTQRGARTSHAAVVARQLGKVCLVGCDVLHIDVSHRTVILGGQTFGEGDMLTLDGNSGSVYAGALQVSRQVPPDLLARLAALRGHPVAAQGQSGGRKA</sequence>
<feature type="domain" description="Pyruvate phosphate dikinase AMP/ATP-binding" evidence="2">
    <location>
        <begin position="325"/>
        <end position="372"/>
    </location>
</feature>
<dbReference type="InterPro" id="IPR036637">
    <property type="entry name" value="Phosphohistidine_dom_sf"/>
</dbReference>
<accession>A0A1J5RV97</accession>
<dbReference type="Gene3D" id="3.30.1490.20">
    <property type="entry name" value="ATP-grasp fold, A domain"/>
    <property type="match status" value="1"/>
</dbReference>
<dbReference type="EMBL" id="MLJW01000101">
    <property type="protein sequence ID" value="OIQ99894.1"/>
    <property type="molecule type" value="Genomic_DNA"/>
</dbReference>
<dbReference type="InterPro" id="IPR002192">
    <property type="entry name" value="PPDK_AMP/ATP-bd"/>
</dbReference>
<dbReference type="Gene3D" id="1.20.80.30">
    <property type="match status" value="1"/>
</dbReference>
<dbReference type="PANTHER" id="PTHR22931:SF9">
    <property type="entry name" value="PYRUVATE, PHOSPHATE DIKINASE 1, CHLOROPLASTIC"/>
    <property type="match status" value="1"/>
</dbReference>
<proteinExistence type="predicted"/>
<dbReference type="InterPro" id="IPR013815">
    <property type="entry name" value="ATP_grasp_subdomain_1"/>
</dbReference>
<keyword evidence="3" id="KW-0418">Kinase</keyword>
<reference evidence="3" key="1">
    <citation type="submission" date="2016-10" db="EMBL/GenBank/DDBJ databases">
        <title>Sequence of Gallionella enrichment culture.</title>
        <authorList>
            <person name="Poehlein A."/>
            <person name="Muehling M."/>
            <person name="Daniel R."/>
        </authorList>
    </citation>
    <scope>NUCLEOTIDE SEQUENCE</scope>
</reference>
<dbReference type="GO" id="GO:0005524">
    <property type="term" value="F:ATP binding"/>
    <property type="evidence" value="ECO:0007669"/>
    <property type="project" value="InterPro"/>
</dbReference>
<dbReference type="PROSITE" id="PS00370">
    <property type="entry name" value="PEP_ENZYMES_PHOS_SITE"/>
    <property type="match status" value="1"/>
</dbReference>
<dbReference type="AlphaFoldDB" id="A0A1J5RV97"/>
<gene>
    <name evidence="3" type="primary">ppdK_6</name>
    <name evidence="3" type="ORF">GALL_181010</name>
</gene>
<dbReference type="Pfam" id="PF01326">
    <property type="entry name" value="PPDK_N"/>
    <property type="match status" value="2"/>
</dbReference>